<dbReference type="EMBL" id="BTGU01000044">
    <property type="protein sequence ID" value="GMN52918.1"/>
    <property type="molecule type" value="Genomic_DNA"/>
</dbReference>
<evidence type="ECO:0000259" key="15">
    <source>
        <dbReference type="PROSITE" id="PS50089"/>
    </source>
</evidence>
<feature type="compositionally biased region" description="Basic and acidic residues" evidence="14">
    <location>
        <begin position="1"/>
        <end position="12"/>
    </location>
</feature>
<dbReference type="Gramene" id="FCD_00010567-RA">
    <property type="protein sequence ID" value="FCD_00010567-RA:cds"/>
    <property type="gene ID" value="FCD_00010567"/>
</dbReference>
<feature type="region of interest" description="Disordered" evidence="14">
    <location>
        <begin position="1"/>
        <end position="27"/>
    </location>
</feature>
<evidence type="ECO:0000256" key="12">
    <source>
        <dbReference type="ARBA" id="ARBA00022833"/>
    </source>
</evidence>
<dbReference type="FunFam" id="3.30.40.10:FF:000230">
    <property type="entry name" value="RBR-type E3 ubiquitin transferase"/>
    <property type="match status" value="1"/>
</dbReference>
<dbReference type="Proteomes" id="UP001187192">
    <property type="component" value="Unassembled WGS sequence"/>
</dbReference>
<gene>
    <name evidence="17" type="ORF">TIFTF001_022070</name>
</gene>
<accession>A0AA88AT83</accession>
<sequence>MAVEVAKPEKISRRTRPRARKKPKMEKPELYEVIDVEDDDKTTSFFFPNHLSQKGWTISDPISVEEYTAGKDLHLAIVASIDSSNKNNNLNFIDLTHETSDDEIQLLDKSPFFETGQSSNSKTDPSFVCEICVEPKSANESFSIKGCGHSYCTDCTAKYVAAKLQDNVTTITCPVSGCAGSLEPHHCQSIIPAEVFDRWGLALCEALFSGSERFYCPFKDCSVMLLDDGGEAVRQSECPSCYRMFCAQCKVPWHDGIGCEEFQKLNKDEREKEDIMLRNLAMSKSWKRCPNCKFYVERSAGCLYMKCRFRLVLGAELLSATTAEMFLENLAIITIVIIVSNNMLYRC</sequence>
<keyword evidence="8" id="KW-0479">Metal-binding</keyword>
<comment type="catalytic activity">
    <reaction evidence="1">
        <text>[E2 ubiquitin-conjugating enzyme]-S-ubiquitinyl-L-cysteine + [acceptor protein]-L-lysine = [E2 ubiquitin-conjugating enzyme]-L-cysteine + [acceptor protein]-N(6)-ubiquitinyl-L-lysine.</text>
        <dbReference type="EC" id="2.3.2.31"/>
    </reaction>
</comment>
<feature type="domain" description="RING-type" evidence="15">
    <location>
        <begin position="129"/>
        <end position="175"/>
    </location>
</feature>
<comment type="cofactor">
    <cofactor evidence="2">
        <name>Zn(2+)</name>
        <dbReference type="ChEBI" id="CHEBI:29105"/>
    </cofactor>
</comment>
<dbReference type="InterPro" id="IPR002867">
    <property type="entry name" value="IBR_dom"/>
</dbReference>
<keyword evidence="7" id="KW-0808">Transferase</keyword>
<dbReference type="PROSITE" id="PS50089">
    <property type="entry name" value="ZF_RING_2"/>
    <property type="match status" value="1"/>
</dbReference>
<dbReference type="InterPro" id="IPR001841">
    <property type="entry name" value="Znf_RING"/>
</dbReference>
<evidence type="ECO:0000256" key="11">
    <source>
        <dbReference type="ARBA" id="ARBA00022786"/>
    </source>
</evidence>
<organism evidence="17 18">
    <name type="scientific">Ficus carica</name>
    <name type="common">Common fig</name>
    <dbReference type="NCBI Taxonomy" id="3494"/>
    <lineage>
        <taxon>Eukaryota</taxon>
        <taxon>Viridiplantae</taxon>
        <taxon>Streptophyta</taxon>
        <taxon>Embryophyta</taxon>
        <taxon>Tracheophyta</taxon>
        <taxon>Spermatophyta</taxon>
        <taxon>Magnoliopsida</taxon>
        <taxon>eudicotyledons</taxon>
        <taxon>Gunneridae</taxon>
        <taxon>Pentapetalae</taxon>
        <taxon>rosids</taxon>
        <taxon>fabids</taxon>
        <taxon>Rosales</taxon>
        <taxon>Moraceae</taxon>
        <taxon>Ficeae</taxon>
        <taxon>Ficus</taxon>
    </lineage>
</organism>
<dbReference type="AlphaFoldDB" id="A0AA88AT83"/>
<dbReference type="SUPFAM" id="SSF57850">
    <property type="entry name" value="RING/U-box"/>
    <property type="match status" value="3"/>
</dbReference>
<evidence type="ECO:0000256" key="5">
    <source>
        <dbReference type="ARBA" id="ARBA00005884"/>
    </source>
</evidence>
<keyword evidence="12" id="KW-0862">Zinc</keyword>
<dbReference type="PANTHER" id="PTHR11685">
    <property type="entry name" value="RBR FAMILY RING FINGER AND IBR DOMAIN-CONTAINING"/>
    <property type="match status" value="1"/>
</dbReference>
<keyword evidence="9" id="KW-0677">Repeat</keyword>
<name>A0AA88AT83_FICCA</name>
<evidence type="ECO:0000313" key="18">
    <source>
        <dbReference type="Proteomes" id="UP001187192"/>
    </source>
</evidence>
<dbReference type="EC" id="2.3.2.31" evidence="6"/>
<evidence type="ECO:0000313" key="17">
    <source>
        <dbReference type="EMBL" id="GMN52918.1"/>
    </source>
</evidence>
<evidence type="ECO:0000256" key="6">
    <source>
        <dbReference type="ARBA" id="ARBA00012251"/>
    </source>
</evidence>
<feature type="domain" description="RING-type" evidence="16">
    <location>
        <begin position="125"/>
        <end position="347"/>
    </location>
</feature>
<feature type="compositionally biased region" description="Basic residues" evidence="14">
    <location>
        <begin position="13"/>
        <end position="24"/>
    </location>
</feature>
<dbReference type="InterPro" id="IPR031127">
    <property type="entry name" value="E3_UB_ligase_RBR"/>
</dbReference>
<evidence type="ECO:0000256" key="7">
    <source>
        <dbReference type="ARBA" id="ARBA00022679"/>
    </source>
</evidence>
<proteinExistence type="inferred from homology"/>
<keyword evidence="18" id="KW-1185">Reference proteome</keyword>
<protein>
    <recommendedName>
        <fullName evidence="6">RBR-type E3 ubiquitin transferase</fullName>
        <ecNumber evidence="6">2.3.2.31</ecNumber>
    </recommendedName>
</protein>
<dbReference type="SMART" id="SM00647">
    <property type="entry name" value="IBR"/>
    <property type="match status" value="1"/>
</dbReference>
<dbReference type="GO" id="GO:0008270">
    <property type="term" value="F:zinc ion binding"/>
    <property type="evidence" value="ECO:0007669"/>
    <property type="project" value="UniProtKB-KW"/>
</dbReference>
<comment type="similarity">
    <text evidence="5">Belongs to the RBR family. Ariadne subfamily.</text>
</comment>
<evidence type="ECO:0000256" key="13">
    <source>
        <dbReference type="PROSITE-ProRule" id="PRU00175"/>
    </source>
</evidence>
<dbReference type="Pfam" id="PF01485">
    <property type="entry name" value="IBR"/>
    <property type="match status" value="1"/>
</dbReference>
<dbReference type="GO" id="GO:0061630">
    <property type="term" value="F:ubiquitin protein ligase activity"/>
    <property type="evidence" value="ECO:0007669"/>
    <property type="project" value="UniProtKB-EC"/>
</dbReference>
<evidence type="ECO:0000256" key="8">
    <source>
        <dbReference type="ARBA" id="ARBA00022723"/>
    </source>
</evidence>
<dbReference type="Gene3D" id="3.30.40.10">
    <property type="entry name" value="Zinc/RING finger domain, C3HC4 (zinc finger)"/>
    <property type="match status" value="1"/>
</dbReference>
<evidence type="ECO:0000256" key="2">
    <source>
        <dbReference type="ARBA" id="ARBA00001947"/>
    </source>
</evidence>
<keyword evidence="11" id="KW-0833">Ubl conjugation pathway</keyword>
<dbReference type="PROSITE" id="PS51873">
    <property type="entry name" value="TRIAD"/>
    <property type="match status" value="1"/>
</dbReference>
<evidence type="ECO:0000256" key="1">
    <source>
        <dbReference type="ARBA" id="ARBA00001798"/>
    </source>
</evidence>
<evidence type="ECO:0000256" key="9">
    <source>
        <dbReference type="ARBA" id="ARBA00022737"/>
    </source>
</evidence>
<comment type="caution">
    <text evidence="17">The sequence shown here is derived from an EMBL/GenBank/DDBJ whole genome shotgun (WGS) entry which is preliminary data.</text>
</comment>
<dbReference type="GO" id="GO:0016567">
    <property type="term" value="P:protein ubiquitination"/>
    <property type="evidence" value="ECO:0007669"/>
    <property type="project" value="InterPro"/>
</dbReference>
<dbReference type="InterPro" id="IPR044066">
    <property type="entry name" value="TRIAD_supradom"/>
</dbReference>
<comment type="function">
    <text evidence="3">Might act as an E3 ubiquitin-protein ligase, or as part of E3 complex, which accepts ubiquitin from specific E2 ubiquitin-conjugating enzymes and then transfers it to substrates.</text>
</comment>
<keyword evidence="10 13" id="KW-0863">Zinc-finger</keyword>
<dbReference type="InterPro" id="IPR013083">
    <property type="entry name" value="Znf_RING/FYVE/PHD"/>
</dbReference>
<evidence type="ECO:0000256" key="4">
    <source>
        <dbReference type="ARBA" id="ARBA00004906"/>
    </source>
</evidence>
<dbReference type="Gene3D" id="1.20.120.1750">
    <property type="match status" value="1"/>
</dbReference>
<comment type="pathway">
    <text evidence="4">Protein modification; protein ubiquitination.</text>
</comment>
<evidence type="ECO:0000259" key="16">
    <source>
        <dbReference type="PROSITE" id="PS51873"/>
    </source>
</evidence>
<evidence type="ECO:0000256" key="3">
    <source>
        <dbReference type="ARBA" id="ARBA00003976"/>
    </source>
</evidence>
<dbReference type="CDD" id="cd22582">
    <property type="entry name" value="BRcat_RBR_unk"/>
    <property type="match status" value="1"/>
</dbReference>
<evidence type="ECO:0000256" key="10">
    <source>
        <dbReference type="ARBA" id="ARBA00022771"/>
    </source>
</evidence>
<reference evidence="17" key="1">
    <citation type="submission" date="2023-07" db="EMBL/GenBank/DDBJ databases">
        <title>draft genome sequence of fig (Ficus carica).</title>
        <authorList>
            <person name="Takahashi T."/>
            <person name="Nishimura K."/>
        </authorList>
    </citation>
    <scope>NUCLEOTIDE SEQUENCE</scope>
</reference>
<evidence type="ECO:0000256" key="14">
    <source>
        <dbReference type="SAM" id="MobiDB-lite"/>
    </source>
</evidence>